<dbReference type="AlphaFoldDB" id="A0A0S4IRT7"/>
<dbReference type="Proteomes" id="UP000051952">
    <property type="component" value="Unassembled WGS sequence"/>
</dbReference>
<evidence type="ECO:0000313" key="1">
    <source>
        <dbReference type="EMBL" id="CUE75618.1"/>
    </source>
</evidence>
<dbReference type="EMBL" id="CYKH01000179">
    <property type="protein sequence ID" value="CUE75618.1"/>
    <property type="molecule type" value="Genomic_DNA"/>
</dbReference>
<proteinExistence type="predicted"/>
<gene>
    <name evidence="1" type="ORF">BSAL_56025</name>
</gene>
<evidence type="ECO:0000313" key="2">
    <source>
        <dbReference type="Proteomes" id="UP000051952"/>
    </source>
</evidence>
<organism evidence="1 2">
    <name type="scientific">Bodo saltans</name>
    <name type="common">Flagellated protozoan</name>
    <dbReference type="NCBI Taxonomy" id="75058"/>
    <lineage>
        <taxon>Eukaryota</taxon>
        <taxon>Discoba</taxon>
        <taxon>Euglenozoa</taxon>
        <taxon>Kinetoplastea</taxon>
        <taxon>Metakinetoplastina</taxon>
        <taxon>Eubodonida</taxon>
        <taxon>Bodonidae</taxon>
        <taxon>Bodo</taxon>
    </lineage>
</organism>
<accession>A0A0S4IRT7</accession>
<sequence>MKDSLKFQQEMSAHNKSSPLALPPPASTFDRYGFGVWSEEIWEEARSLSELFEDPYKSRLLELCTCRRRSAAWSFVLAYENAYARVTNVTVVPSLLPSGTLWTSVIRAPAAESTSPAATLDLPHPSSFGYKDGIWDNEDWKRAREVAERFPDFAVRDELVAICKNRGAGSVRAFRGLCE</sequence>
<name>A0A0S4IRT7_BODSA</name>
<protein>
    <submittedName>
        <fullName evidence="1">Uncharacterized protein</fullName>
    </submittedName>
</protein>
<reference evidence="2" key="1">
    <citation type="submission" date="2015-09" db="EMBL/GenBank/DDBJ databases">
        <authorList>
            <consortium name="Pathogen Informatics"/>
        </authorList>
    </citation>
    <scope>NUCLEOTIDE SEQUENCE [LARGE SCALE GENOMIC DNA]</scope>
    <source>
        <strain evidence="2">Lake Konstanz</strain>
    </source>
</reference>
<keyword evidence="2" id="KW-1185">Reference proteome</keyword>
<dbReference type="VEuPathDB" id="TriTrypDB:BSAL_56025"/>